<evidence type="ECO:0008006" key="11">
    <source>
        <dbReference type="Google" id="ProtNLM"/>
    </source>
</evidence>
<dbReference type="Proteomes" id="UP000594262">
    <property type="component" value="Unplaced"/>
</dbReference>
<evidence type="ECO:0000259" key="7">
    <source>
        <dbReference type="Pfam" id="PF05712"/>
    </source>
</evidence>
<dbReference type="FunFam" id="2.30.30.140:FF:000042">
    <property type="entry name" value="male-specific lethal 3 homolog"/>
    <property type="match status" value="1"/>
</dbReference>
<dbReference type="Pfam" id="PF05712">
    <property type="entry name" value="MRG"/>
    <property type="match status" value="1"/>
</dbReference>
<evidence type="ECO:0000256" key="1">
    <source>
        <dbReference type="ARBA" id="ARBA00004123"/>
    </source>
</evidence>
<evidence type="ECO:0000256" key="3">
    <source>
        <dbReference type="ARBA" id="ARBA00023015"/>
    </source>
</evidence>
<dbReference type="RefSeq" id="XP_066928874.1">
    <property type="nucleotide sequence ID" value="XM_067072773.1"/>
</dbReference>
<dbReference type="PROSITE" id="PS51640">
    <property type="entry name" value="MRG"/>
    <property type="match status" value="1"/>
</dbReference>
<keyword evidence="4" id="KW-0804">Transcription</keyword>
<evidence type="ECO:0000313" key="10">
    <source>
        <dbReference type="Proteomes" id="UP000594262"/>
    </source>
</evidence>
<keyword evidence="10" id="KW-1185">Reference proteome</keyword>
<feature type="compositionally biased region" description="Low complexity" evidence="6">
    <location>
        <begin position="275"/>
        <end position="285"/>
    </location>
</feature>
<name>A0A7M6DKQ1_9CNID</name>
<evidence type="ECO:0000256" key="5">
    <source>
        <dbReference type="ARBA" id="ARBA00023242"/>
    </source>
</evidence>
<dbReference type="PANTHER" id="PTHR10880">
    <property type="entry name" value="MORTALITY FACTOR 4-LIKE PROTEIN"/>
    <property type="match status" value="1"/>
</dbReference>
<reference evidence="9" key="1">
    <citation type="submission" date="2021-01" db="UniProtKB">
        <authorList>
            <consortium name="EnsemblMetazoa"/>
        </authorList>
    </citation>
    <scope>IDENTIFICATION</scope>
</reference>
<dbReference type="AlphaFoldDB" id="A0A7M6DKQ1"/>
<dbReference type="GO" id="GO:0006355">
    <property type="term" value="P:regulation of DNA-templated transcription"/>
    <property type="evidence" value="ECO:0007669"/>
    <property type="project" value="InterPro"/>
</dbReference>
<organism evidence="9 10">
    <name type="scientific">Clytia hemisphaerica</name>
    <dbReference type="NCBI Taxonomy" id="252671"/>
    <lineage>
        <taxon>Eukaryota</taxon>
        <taxon>Metazoa</taxon>
        <taxon>Cnidaria</taxon>
        <taxon>Hydrozoa</taxon>
        <taxon>Hydroidolina</taxon>
        <taxon>Leptothecata</taxon>
        <taxon>Obeliida</taxon>
        <taxon>Clytiidae</taxon>
        <taxon>Clytia</taxon>
    </lineage>
</organism>
<dbReference type="PANTHER" id="PTHR10880:SF15">
    <property type="entry name" value="MSL COMPLEX SUBUNIT 3"/>
    <property type="match status" value="1"/>
</dbReference>
<feature type="compositionally biased region" description="Basic and acidic residues" evidence="6">
    <location>
        <begin position="367"/>
        <end position="386"/>
    </location>
</feature>
<keyword evidence="2" id="KW-0156">Chromatin regulator</keyword>
<proteinExistence type="predicted"/>
<dbReference type="EnsemblMetazoa" id="CLYHEMT014224.1">
    <property type="protein sequence ID" value="CLYHEMP014224.1"/>
    <property type="gene ID" value="CLYHEMG014224"/>
</dbReference>
<protein>
    <recommendedName>
        <fullName evidence="11">MRG domain-containing protein</fullName>
    </recommendedName>
</protein>
<dbReference type="InterPro" id="IPR026541">
    <property type="entry name" value="MRG_dom"/>
</dbReference>
<evidence type="ECO:0000256" key="2">
    <source>
        <dbReference type="ARBA" id="ARBA00022853"/>
    </source>
</evidence>
<dbReference type="GO" id="GO:0035267">
    <property type="term" value="C:NuA4 histone acetyltransferase complex"/>
    <property type="evidence" value="ECO:0007669"/>
    <property type="project" value="TreeGrafter"/>
</dbReference>
<evidence type="ECO:0000256" key="4">
    <source>
        <dbReference type="ARBA" id="ARBA00023163"/>
    </source>
</evidence>
<dbReference type="Gene3D" id="2.30.30.140">
    <property type="match status" value="1"/>
</dbReference>
<feature type="compositionally biased region" description="Basic and acidic residues" evidence="6">
    <location>
        <begin position="345"/>
        <end position="357"/>
    </location>
</feature>
<keyword evidence="5" id="KW-0539">Nucleus</keyword>
<dbReference type="InterPro" id="IPR053820">
    <property type="entry name" value="MSL3_chromo-like"/>
</dbReference>
<evidence type="ECO:0000259" key="8">
    <source>
        <dbReference type="Pfam" id="PF22732"/>
    </source>
</evidence>
<feature type="region of interest" description="Disordered" evidence="6">
    <location>
        <begin position="265"/>
        <end position="419"/>
    </location>
</feature>
<feature type="domain" description="MSL3 chromodomain-like" evidence="8">
    <location>
        <begin position="13"/>
        <end position="89"/>
    </location>
</feature>
<keyword evidence="3" id="KW-0805">Transcription regulation</keyword>
<dbReference type="GeneID" id="136816450"/>
<dbReference type="GO" id="GO:0006325">
    <property type="term" value="P:chromatin organization"/>
    <property type="evidence" value="ECO:0007669"/>
    <property type="project" value="UniProtKB-KW"/>
</dbReference>
<dbReference type="Gene3D" id="1.10.274.30">
    <property type="entry name" value="MRG domain"/>
    <property type="match status" value="2"/>
</dbReference>
<accession>A0A7M6DKQ1</accession>
<dbReference type="GO" id="GO:0072487">
    <property type="term" value="C:MSL complex"/>
    <property type="evidence" value="ECO:0007669"/>
    <property type="project" value="TreeGrafter"/>
</dbReference>
<evidence type="ECO:0000256" key="6">
    <source>
        <dbReference type="SAM" id="MobiDB-lite"/>
    </source>
</evidence>
<dbReference type="InterPro" id="IPR008676">
    <property type="entry name" value="MRG"/>
</dbReference>
<evidence type="ECO:0000313" key="9">
    <source>
        <dbReference type="EnsemblMetazoa" id="CLYHEMP014224.1"/>
    </source>
</evidence>
<sequence length="547" mass="62442">MDDKRSMKEKGKFTIDELVLCYEPDPMKAKVLYDAKVLDIDLTKDDKGKKVNEYYIHFQGWNKSWDRWILEDKILKDNEAGRGMQSKLLKEAIKPKKRKRKITKGENSNGPSEEKEESDKQTPEVEEEIKVIQLPPVSLDIPKVLANKLEDDCYNIKRKKKLIHLPRTPSVATILSDYYEHCKKIIKKPEEKDTSLTIVEELIDGLTTYFNFYLNTLLLYNFEREQYLKFFPLQKPPPHLIALHTATPPVTPLLSPKLSSIVAMEKATTSKESSRSNSRSSSFSEDAPLSLVGEKVVPRPRGRPSRRKSNIEQDSAKRKRTDSGSSKTPLSPMSPVDPPTPLRENSSERPTKRETRSLRQNSLSRSQEVKEEMIKTEIKIEQKESADEQGSGSASRLRRSTRVPKIINTPPPPPPSAPALKRIIDDSITPWSLPPKNNEVVKEEPQPDLLKPLTVQTDMPHPPVQPPFKDHSFMMYPIGTDKKTTPMQVYGPEHFLRLFVKLPVLLASSSIEQPKLSVILRNVSKLLDYLSTRLDLFDESVYSESVL</sequence>
<dbReference type="Pfam" id="PF22732">
    <property type="entry name" value="MSL3_chromo-like"/>
    <property type="match status" value="1"/>
</dbReference>
<feature type="region of interest" description="Disordered" evidence="6">
    <location>
        <begin position="86"/>
        <end position="126"/>
    </location>
</feature>
<dbReference type="SUPFAM" id="SSF54160">
    <property type="entry name" value="Chromo domain-like"/>
    <property type="match status" value="1"/>
</dbReference>
<comment type="subcellular location">
    <subcellularLocation>
        <location evidence="1">Nucleus</location>
    </subcellularLocation>
</comment>
<dbReference type="InterPro" id="IPR038217">
    <property type="entry name" value="MRG_C_sf"/>
</dbReference>
<dbReference type="OrthoDB" id="10044771at2759"/>
<dbReference type="GO" id="GO:0005634">
    <property type="term" value="C:nucleus"/>
    <property type="evidence" value="ECO:0007669"/>
    <property type="project" value="UniProtKB-SubCell"/>
</dbReference>
<feature type="domain" description="MRG" evidence="7">
    <location>
        <begin position="124"/>
        <end position="542"/>
    </location>
</feature>
<feature type="compositionally biased region" description="Basic residues" evidence="6">
    <location>
        <begin position="298"/>
        <end position="308"/>
    </location>
</feature>
<dbReference type="InterPro" id="IPR016197">
    <property type="entry name" value="Chromo-like_dom_sf"/>
</dbReference>